<keyword evidence="5" id="KW-0009">Actin-binding</keyword>
<reference evidence="10" key="2">
    <citation type="submission" date="2025-08" db="UniProtKB">
        <authorList>
            <consortium name="Ensembl"/>
        </authorList>
    </citation>
    <scope>IDENTIFICATION</scope>
</reference>
<evidence type="ECO:0000256" key="1">
    <source>
        <dbReference type="ARBA" id="ARBA00004156"/>
    </source>
</evidence>
<dbReference type="GO" id="GO:0003779">
    <property type="term" value="F:actin binding"/>
    <property type="evidence" value="ECO:0007669"/>
    <property type="project" value="UniProtKB-KW"/>
</dbReference>
<reference evidence="10" key="3">
    <citation type="submission" date="2025-09" db="UniProtKB">
        <authorList>
            <consortium name="Ensembl"/>
        </authorList>
    </citation>
    <scope>IDENTIFICATION</scope>
</reference>
<dbReference type="GO" id="GO:0030659">
    <property type="term" value="C:cytoplasmic vesicle membrane"/>
    <property type="evidence" value="ECO:0007669"/>
    <property type="project" value="UniProtKB-SubCell"/>
</dbReference>
<dbReference type="GO" id="GO:0034314">
    <property type="term" value="P:Arp2/3 complex-mediated actin nucleation"/>
    <property type="evidence" value="ECO:0000318"/>
    <property type="project" value="GO_Central"/>
</dbReference>
<evidence type="ECO:0000256" key="4">
    <source>
        <dbReference type="ARBA" id="ARBA00023136"/>
    </source>
</evidence>
<dbReference type="InterPro" id="IPR003124">
    <property type="entry name" value="WH2_dom"/>
</dbReference>
<dbReference type="GeneTree" id="ENSGT00510000046704"/>
<dbReference type="HOGENOM" id="CLU_012316_0_0_1"/>
<accession>H9G9F9</accession>
<dbReference type="Proteomes" id="UP000001646">
    <property type="component" value="Unplaced"/>
</dbReference>
<dbReference type="GO" id="GO:0033116">
    <property type="term" value="C:endoplasmic reticulum-Golgi intermediate compartment membrane"/>
    <property type="evidence" value="ECO:0000318"/>
    <property type="project" value="GO_Central"/>
</dbReference>
<reference evidence="10" key="1">
    <citation type="submission" date="2009-12" db="EMBL/GenBank/DDBJ databases">
        <title>The Genome Sequence of Anolis carolinensis (Green Anole Lizard).</title>
        <authorList>
            <consortium name="The Genome Sequencing Platform"/>
            <person name="Di Palma F."/>
            <person name="Alfoldi J."/>
            <person name="Heiman D."/>
            <person name="Young S."/>
            <person name="Grabherr M."/>
            <person name="Johnson J."/>
            <person name="Lander E.S."/>
            <person name="Lindblad-Toh K."/>
        </authorList>
    </citation>
    <scope>NUCLEOTIDE SEQUENCE [LARGE SCALE GENOMIC DNA]</scope>
    <source>
        <strain evidence="10">JBL SC #1</strain>
    </source>
</reference>
<dbReference type="GO" id="GO:0071933">
    <property type="term" value="F:Arp2/3 complex binding"/>
    <property type="evidence" value="ECO:0000318"/>
    <property type="project" value="GO_Central"/>
</dbReference>
<dbReference type="GO" id="GO:0005737">
    <property type="term" value="C:cytoplasm"/>
    <property type="evidence" value="ECO:0000318"/>
    <property type="project" value="GO_Central"/>
</dbReference>
<keyword evidence="2" id="KW-0963">Cytoplasm</keyword>
<keyword evidence="6" id="KW-0968">Cytoplasmic vesicle</keyword>
<proteinExistence type="predicted"/>
<evidence type="ECO:0000313" key="10">
    <source>
        <dbReference type="Ensembl" id="ENSACAP00000004624.3"/>
    </source>
</evidence>
<keyword evidence="4" id="KW-0472">Membrane</keyword>
<evidence type="ECO:0000256" key="3">
    <source>
        <dbReference type="ARBA" id="ARBA00023054"/>
    </source>
</evidence>
<sequence length="715" mass="80251">MEDAPPDSLEGWVAVKEDPFGPAEPPHNLRFLVAWNGVEGQFALTCHNRTLQERGGPEAEAAEEEEPTTWAALFTPQALRGLHGQLSALAPALEAAFPELPQALTTSHCSSAAPWALLFFPSRPALGEAELEAALLDALFARDTEEEARYFEGLAELRRKALKAGLGRAKEALRQVGKHNTDKLVALMELYQEEDEAYLELVTVATEFYQYLLQPFRDMRELATLYRREILKSLQANKLGPKRVEALRKEAEEWANQAEEAVNSIQDITVSYFKETVTALAAMQKQIEQDQKRFGQAAWASASPRLENLKYLLAKETLQYMRAKELCLKHKRADIQKQVRNCPWKNDVAQVEELEIEYYETQLELYEVQFEILKNEELLLTAQLETLRRRMKEIQDEVIYYDTCETPDELEATELVLEEPHKPSSEMAQLRQKTQQLETKRGIICSRRAYLRNKKKCPAQFVLKTSRPLNTKQPQMASRRSPAASPQPLLTSKMSATKQPRASRQAREAKSSKAACQKTPKEIPVQIFVPPNSLEKPNKSEGASSLMVPPPPPPPLPPPPPPLPSIPPIVPKRPQETPLILDEGFLLIPFGKDKGESLLSDCSWTMEDLIHLLPPTGSMDEVLASLKRGEVLLRKVEPPSQAASSSSSLNDSILAAIRQGVKLRKVSQEPKTDMEKGSSNELERSIKAAIQRIKKASADSEEDENNDHNSGEWNG</sequence>
<feature type="compositionally biased region" description="Polar residues" evidence="8">
    <location>
        <begin position="467"/>
        <end position="478"/>
    </location>
</feature>
<dbReference type="Ensembl" id="ENSACAT00000004730.3">
    <property type="protein sequence ID" value="ENSACAP00000004624.3"/>
    <property type="gene ID" value="ENSACAG00000004740.3"/>
</dbReference>
<evidence type="ECO:0000256" key="6">
    <source>
        <dbReference type="ARBA" id="ARBA00023329"/>
    </source>
</evidence>
<comment type="subcellular location">
    <subcellularLocation>
        <location evidence="1">Cytoplasmic vesicle membrane</location>
    </subcellularLocation>
</comment>
<evidence type="ECO:0000256" key="2">
    <source>
        <dbReference type="ARBA" id="ARBA00022490"/>
    </source>
</evidence>
<evidence type="ECO:0000256" key="7">
    <source>
        <dbReference type="SAM" id="Coils"/>
    </source>
</evidence>
<dbReference type="Pfam" id="PF15871">
    <property type="entry name" value="JMY"/>
    <property type="match status" value="1"/>
</dbReference>
<dbReference type="InterPro" id="IPR031738">
    <property type="entry name" value="JMY/WHAMM"/>
</dbReference>
<dbReference type="PANTHER" id="PTHR23330">
    <property type="entry name" value="P300 TRANSCRIPTIONAL COFACTOR JMY-RELATED"/>
    <property type="match status" value="1"/>
</dbReference>
<protein>
    <recommendedName>
        <fullName evidence="9">WH2 domain-containing protein</fullName>
    </recommendedName>
</protein>
<name>H9G9F9_ANOCA</name>
<feature type="region of interest" description="Disordered" evidence="8">
    <location>
        <begin position="462"/>
        <end position="561"/>
    </location>
</feature>
<organism evidence="10 11">
    <name type="scientific">Anolis carolinensis</name>
    <name type="common">Green anole</name>
    <name type="synonym">American chameleon</name>
    <dbReference type="NCBI Taxonomy" id="28377"/>
    <lineage>
        <taxon>Eukaryota</taxon>
        <taxon>Metazoa</taxon>
        <taxon>Chordata</taxon>
        <taxon>Craniata</taxon>
        <taxon>Vertebrata</taxon>
        <taxon>Euteleostomi</taxon>
        <taxon>Lepidosauria</taxon>
        <taxon>Squamata</taxon>
        <taxon>Bifurcata</taxon>
        <taxon>Unidentata</taxon>
        <taxon>Episquamata</taxon>
        <taxon>Toxicofera</taxon>
        <taxon>Iguania</taxon>
        <taxon>Dactyloidae</taxon>
        <taxon>Anolis</taxon>
    </lineage>
</organism>
<dbReference type="InterPro" id="IPR031808">
    <property type="entry name" value="JMY/WHAMM_N"/>
</dbReference>
<feature type="domain" description="WH2" evidence="9">
    <location>
        <begin position="649"/>
        <end position="666"/>
    </location>
</feature>
<dbReference type="InParanoid" id="H9G9F9"/>
<dbReference type="AlphaFoldDB" id="H9G9F9"/>
<dbReference type="GO" id="GO:0006888">
    <property type="term" value="P:endoplasmic reticulum to Golgi vesicle-mediated transport"/>
    <property type="evidence" value="ECO:0000318"/>
    <property type="project" value="GO_Central"/>
</dbReference>
<feature type="compositionally biased region" description="Polar residues" evidence="8">
    <location>
        <begin position="488"/>
        <end position="502"/>
    </location>
</feature>
<dbReference type="Bgee" id="ENSACAG00000004740">
    <property type="expression patterns" value="Expressed in skeletal muscle tissue and 13 other cell types or tissues"/>
</dbReference>
<feature type="region of interest" description="Disordered" evidence="8">
    <location>
        <begin position="665"/>
        <end position="715"/>
    </location>
</feature>
<keyword evidence="3 7" id="KW-0175">Coiled coil</keyword>
<dbReference type="Pfam" id="PF15920">
    <property type="entry name" value="WHAMM-JMY_N"/>
    <property type="match status" value="1"/>
</dbReference>
<dbReference type="STRING" id="28377.ENSACAP00000004624"/>
<feature type="compositionally biased region" description="Basic and acidic residues" evidence="8">
    <location>
        <begin position="666"/>
        <end position="686"/>
    </location>
</feature>
<evidence type="ECO:0000313" key="11">
    <source>
        <dbReference type="Proteomes" id="UP000001646"/>
    </source>
</evidence>
<feature type="coiled-coil region" evidence="7">
    <location>
        <begin position="356"/>
        <end position="397"/>
    </location>
</feature>
<feature type="compositionally biased region" description="Basic and acidic residues" evidence="8">
    <location>
        <begin position="706"/>
        <end position="715"/>
    </location>
</feature>
<dbReference type="eggNOG" id="ENOG502QUD8">
    <property type="taxonomic scope" value="Eukaryota"/>
</dbReference>
<evidence type="ECO:0000256" key="8">
    <source>
        <dbReference type="SAM" id="MobiDB-lite"/>
    </source>
</evidence>
<evidence type="ECO:0000256" key="5">
    <source>
        <dbReference type="ARBA" id="ARBA00023203"/>
    </source>
</evidence>
<feature type="compositionally biased region" description="Pro residues" evidence="8">
    <location>
        <begin position="548"/>
        <end position="561"/>
    </location>
</feature>
<gene>
    <name evidence="10" type="primary">whamm</name>
</gene>
<dbReference type="PANTHER" id="PTHR23330:SF6">
    <property type="entry name" value="WASP HOMOLOG-ASSOCIATED PROTEIN WITH ACTIN, MEMBRANES AND MICROTUBULES"/>
    <property type="match status" value="1"/>
</dbReference>
<dbReference type="PROSITE" id="PS51082">
    <property type="entry name" value="WH2"/>
    <property type="match status" value="1"/>
</dbReference>
<keyword evidence="11" id="KW-1185">Reference proteome</keyword>
<evidence type="ECO:0000259" key="9">
    <source>
        <dbReference type="PROSITE" id="PS51082"/>
    </source>
</evidence>